<comment type="caution">
    <text evidence="2">The sequence shown here is derived from an EMBL/GenBank/DDBJ whole genome shotgun (WGS) entry which is preliminary data.</text>
</comment>
<accession>A0ABP5F0D0</accession>
<reference evidence="3" key="1">
    <citation type="journal article" date="2019" name="Int. J. Syst. Evol. Microbiol.">
        <title>The Global Catalogue of Microorganisms (GCM) 10K type strain sequencing project: providing services to taxonomists for standard genome sequencing and annotation.</title>
        <authorList>
            <consortium name="The Broad Institute Genomics Platform"/>
            <consortium name="The Broad Institute Genome Sequencing Center for Infectious Disease"/>
            <person name="Wu L."/>
            <person name="Ma J."/>
        </authorList>
    </citation>
    <scope>NUCLEOTIDE SEQUENCE [LARGE SCALE GENOMIC DNA]</scope>
    <source>
        <strain evidence="3">JCM 14546</strain>
    </source>
</reference>
<evidence type="ECO:0000313" key="2">
    <source>
        <dbReference type="EMBL" id="GAA2012218.1"/>
    </source>
</evidence>
<dbReference type="RefSeq" id="WP_344310107.1">
    <property type="nucleotide sequence ID" value="NZ_BAAANO010000025.1"/>
</dbReference>
<evidence type="ECO:0000313" key="3">
    <source>
        <dbReference type="Proteomes" id="UP001500755"/>
    </source>
</evidence>
<protein>
    <recommendedName>
        <fullName evidence="4">Integral membrane protein</fullName>
    </recommendedName>
</protein>
<keyword evidence="1" id="KW-0472">Membrane</keyword>
<gene>
    <name evidence="2" type="ORF">GCM10009755_24580</name>
</gene>
<feature type="transmembrane region" description="Helical" evidence="1">
    <location>
        <begin position="65"/>
        <end position="86"/>
    </location>
</feature>
<proteinExistence type="predicted"/>
<evidence type="ECO:0008006" key="4">
    <source>
        <dbReference type="Google" id="ProtNLM"/>
    </source>
</evidence>
<feature type="transmembrane region" description="Helical" evidence="1">
    <location>
        <begin position="92"/>
        <end position="108"/>
    </location>
</feature>
<name>A0ABP5F0D0_9MICO</name>
<feature type="transmembrane region" description="Helical" evidence="1">
    <location>
        <begin position="30"/>
        <end position="53"/>
    </location>
</feature>
<evidence type="ECO:0000256" key="1">
    <source>
        <dbReference type="SAM" id="Phobius"/>
    </source>
</evidence>
<keyword evidence="1" id="KW-1133">Transmembrane helix</keyword>
<keyword evidence="3" id="KW-1185">Reference proteome</keyword>
<dbReference type="EMBL" id="BAAANO010000025">
    <property type="protein sequence ID" value="GAA2012218.1"/>
    <property type="molecule type" value="Genomic_DNA"/>
</dbReference>
<organism evidence="2 3">
    <name type="scientific">Brevibacterium samyangense</name>
    <dbReference type="NCBI Taxonomy" id="366888"/>
    <lineage>
        <taxon>Bacteria</taxon>
        <taxon>Bacillati</taxon>
        <taxon>Actinomycetota</taxon>
        <taxon>Actinomycetes</taxon>
        <taxon>Micrococcales</taxon>
        <taxon>Brevibacteriaceae</taxon>
        <taxon>Brevibacterium</taxon>
    </lineage>
</organism>
<sequence>MLPFLTYTFFALCVVLAGWALVLTLRNRPAGPWILLATALLLVLLLVQGVVGIVMWGSSGNTDGILFFGYLLTAIVLLPLAGFWAYAELSRWGPAVLAAAAVTVFVMIERMDQIWV</sequence>
<keyword evidence="1" id="KW-0812">Transmembrane</keyword>
<dbReference type="Proteomes" id="UP001500755">
    <property type="component" value="Unassembled WGS sequence"/>
</dbReference>